<keyword evidence="2" id="KW-1185">Reference proteome</keyword>
<reference evidence="1" key="1">
    <citation type="submission" date="2016-04" db="EMBL/GenBank/DDBJ databases">
        <authorList>
            <person name="Evans L.H."/>
            <person name="Alamgir A."/>
            <person name="Owens N."/>
            <person name="Weber N.D."/>
            <person name="Virtaneva K."/>
            <person name="Barbian K."/>
            <person name="Babar A."/>
            <person name="Rosenke K."/>
        </authorList>
    </citation>
    <scope>NUCLEOTIDE SEQUENCE [LARGE SCALE GENOMIC DNA]</scope>
    <source>
        <strain evidence="1">CBS 101.48</strain>
    </source>
</reference>
<proteinExistence type="predicted"/>
<gene>
    <name evidence="1" type="primary">ABSGL_04048.1 scaffold 4806</name>
</gene>
<organism evidence="1">
    <name type="scientific">Absidia glauca</name>
    <name type="common">Pin mould</name>
    <dbReference type="NCBI Taxonomy" id="4829"/>
    <lineage>
        <taxon>Eukaryota</taxon>
        <taxon>Fungi</taxon>
        <taxon>Fungi incertae sedis</taxon>
        <taxon>Mucoromycota</taxon>
        <taxon>Mucoromycotina</taxon>
        <taxon>Mucoromycetes</taxon>
        <taxon>Mucorales</taxon>
        <taxon>Cunninghamellaceae</taxon>
        <taxon>Absidia</taxon>
    </lineage>
</organism>
<dbReference type="OrthoDB" id="2282358at2759"/>
<dbReference type="EMBL" id="LT552122">
    <property type="protein sequence ID" value="SAL98507.1"/>
    <property type="molecule type" value="Genomic_DNA"/>
</dbReference>
<name>A0A168MH69_ABSGL</name>
<protein>
    <recommendedName>
        <fullName evidence="3">Reverse transcriptase domain-containing protein</fullName>
    </recommendedName>
</protein>
<accession>A0A168MH69</accession>
<dbReference type="OMA" id="STCINRY"/>
<dbReference type="AlphaFoldDB" id="A0A168MH69"/>
<evidence type="ECO:0008006" key="3">
    <source>
        <dbReference type="Google" id="ProtNLM"/>
    </source>
</evidence>
<sequence>MAPALSTCINRYQTGFLPGRFIVENGLALKILMEQTSVRGPQHVGMLLDQEKAYDRVHPSYMKNRLSCVLASPLVLPRLSAIGNRVHININGYFTDAVDQQRGLRQRDPLSPLLL</sequence>
<dbReference type="InParanoid" id="A0A168MH69"/>
<evidence type="ECO:0000313" key="1">
    <source>
        <dbReference type="EMBL" id="SAL98507.1"/>
    </source>
</evidence>
<dbReference type="Proteomes" id="UP000078561">
    <property type="component" value="Unassembled WGS sequence"/>
</dbReference>
<evidence type="ECO:0000313" key="2">
    <source>
        <dbReference type="Proteomes" id="UP000078561"/>
    </source>
</evidence>